<gene>
    <name evidence="2" type="ORF">B0H63DRAFT_529708</name>
</gene>
<organism evidence="2 3">
    <name type="scientific">Podospora didyma</name>
    <dbReference type="NCBI Taxonomy" id="330526"/>
    <lineage>
        <taxon>Eukaryota</taxon>
        <taxon>Fungi</taxon>
        <taxon>Dikarya</taxon>
        <taxon>Ascomycota</taxon>
        <taxon>Pezizomycotina</taxon>
        <taxon>Sordariomycetes</taxon>
        <taxon>Sordariomycetidae</taxon>
        <taxon>Sordariales</taxon>
        <taxon>Podosporaceae</taxon>
        <taxon>Podospora</taxon>
    </lineage>
</organism>
<dbReference type="AlphaFoldDB" id="A0AAE0N229"/>
<dbReference type="PANTHER" id="PTHR24148">
    <property type="entry name" value="ANKYRIN REPEAT DOMAIN-CONTAINING PROTEIN 39 HOMOLOG-RELATED"/>
    <property type="match status" value="1"/>
</dbReference>
<dbReference type="Proteomes" id="UP001285441">
    <property type="component" value="Unassembled WGS sequence"/>
</dbReference>
<accession>A0AAE0N229</accession>
<dbReference type="Pfam" id="PF26639">
    <property type="entry name" value="Het-6_barrel"/>
    <property type="match status" value="1"/>
</dbReference>
<dbReference type="PANTHER" id="PTHR24148:SF77">
    <property type="entry name" value="HETEROKARYON INCOMPATIBILITY DOMAIN-CONTAINING PROTEIN"/>
    <property type="match status" value="1"/>
</dbReference>
<comment type="caution">
    <text evidence="2">The sequence shown here is derived from an EMBL/GenBank/DDBJ whole genome shotgun (WGS) entry which is preliminary data.</text>
</comment>
<sequence>MWGNYQFGWDYLKTTNDVMGEVYKLELDRLFENRMPIERGNSLQSASGLRNLSRMHGTRSNRRDGSKDTSNLVMELSSYFVGTGELLQVLNLAGLAQRHRTPTSTLRFGTQESRNDNLPSWVADWTVGHYKTLFVKGQAFELISHVGYFSSSIGRTKARELAIRHRLKDYPKDGQSIEEAFWRILIGDRLGMERPAPASFNAHSIFLQRYADAVDEVLVKAFVKDAPLSFEILEKSDRFETPEGQEAKRLAERVTTNAQWLLDDPLVERCFGVTKTGYIGVFPWGSRTGDIVYLIYGAQVPFVLRPVTGKDSDDVGNGLKRYRLVGECYVYGIMDREGLSRAVELEGVIAIV</sequence>
<evidence type="ECO:0000313" key="3">
    <source>
        <dbReference type="Proteomes" id="UP001285441"/>
    </source>
</evidence>
<dbReference type="InterPro" id="IPR052895">
    <property type="entry name" value="HetReg/Transcr_Mod"/>
</dbReference>
<name>A0AAE0N229_9PEZI</name>
<evidence type="ECO:0000313" key="2">
    <source>
        <dbReference type="EMBL" id="KAK3368006.1"/>
    </source>
</evidence>
<evidence type="ECO:0000256" key="1">
    <source>
        <dbReference type="SAM" id="MobiDB-lite"/>
    </source>
</evidence>
<reference evidence="2" key="1">
    <citation type="journal article" date="2023" name="Mol. Phylogenet. Evol.">
        <title>Genome-scale phylogeny and comparative genomics of the fungal order Sordariales.</title>
        <authorList>
            <person name="Hensen N."/>
            <person name="Bonometti L."/>
            <person name="Westerberg I."/>
            <person name="Brannstrom I.O."/>
            <person name="Guillou S."/>
            <person name="Cros-Aarteil S."/>
            <person name="Calhoun S."/>
            <person name="Haridas S."/>
            <person name="Kuo A."/>
            <person name="Mondo S."/>
            <person name="Pangilinan J."/>
            <person name="Riley R."/>
            <person name="LaButti K."/>
            <person name="Andreopoulos B."/>
            <person name="Lipzen A."/>
            <person name="Chen C."/>
            <person name="Yan M."/>
            <person name="Daum C."/>
            <person name="Ng V."/>
            <person name="Clum A."/>
            <person name="Steindorff A."/>
            <person name="Ohm R.A."/>
            <person name="Martin F."/>
            <person name="Silar P."/>
            <person name="Natvig D.O."/>
            <person name="Lalanne C."/>
            <person name="Gautier V."/>
            <person name="Ament-Velasquez S.L."/>
            <person name="Kruys A."/>
            <person name="Hutchinson M.I."/>
            <person name="Powell A.J."/>
            <person name="Barry K."/>
            <person name="Miller A.N."/>
            <person name="Grigoriev I.V."/>
            <person name="Debuchy R."/>
            <person name="Gladieux P."/>
            <person name="Hiltunen Thoren M."/>
            <person name="Johannesson H."/>
        </authorList>
    </citation>
    <scope>NUCLEOTIDE SEQUENCE</scope>
    <source>
        <strain evidence="2">CBS 232.78</strain>
    </source>
</reference>
<feature type="region of interest" description="Disordered" evidence="1">
    <location>
        <begin position="48"/>
        <end position="68"/>
    </location>
</feature>
<protein>
    <submittedName>
        <fullName evidence="2">Uncharacterized protein</fullName>
    </submittedName>
</protein>
<keyword evidence="3" id="KW-1185">Reference proteome</keyword>
<reference evidence="2" key="2">
    <citation type="submission" date="2023-06" db="EMBL/GenBank/DDBJ databases">
        <authorList>
            <consortium name="Lawrence Berkeley National Laboratory"/>
            <person name="Haridas S."/>
            <person name="Hensen N."/>
            <person name="Bonometti L."/>
            <person name="Westerberg I."/>
            <person name="Brannstrom I.O."/>
            <person name="Guillou S."/>
            <person name="Cros-Aarteil S."/>
            <person name="Calhoun S."/>
            <person name="Kuo A."/>
            <person name="Mondo S."/>
            <person name="Pangilinan J."/>
            <person name="Riley R."/>
            <person name="LaButti K."/>
            <person name="Andreopoulos B."/>
            <person name="Lipzen A."/>
            <person name="Chen C."/>
            <person name="Yanf M."/>
            <person name="Daum C."/>
            <person name="Ng V."/>
            <person name="Clum A."/>
            <person name="Steindorff A."/>
            <person name="Ohm R."/>
            <person name="Martin F."/>
            <person name="Silar P."/>
            <person name="Natvig D."/>
            <person name="Lalanne C."/>
            <person name="Gautier V."/>
            <person name="Ament-velasquez S.L."/>
            <person name="Kruys A."/>
            <person name="Hutchinson M.I."/>
            <person name="Powell A.J."/>
            <person name="Barry K."/>
            <person name="Miller A.N."/>
            <person name="Grigoriev I.V."/>
            <person name="Debuchy R."/>
            <person name="Gladieux P."/>
            <person name="Thoren M.H."/>
            <person name="Johannesson H."/>
        </authorList>
    </citation>
    <scope>NUCLEOTIDE SEQUENCE</scope>
    <source>
        <strain evidence="2">CBS 232.78</strain>
    </source>
</reference>
<proteinExistence type="predicted"/>
<dbReference type="EMBL" id="JAULSW010000011">
    <property type="protein sequence ID" value="KAK3368006.1"/>
    <property type="molecule type" value="Genomic_DNA"/>
</dbReference>